<dbReference type="Proteomes" id="UP000323521">
    <property type="component" value="Chromosome"/>
</dbReference>
<evidence type="ECO:0000313" key="5">
    <source>
        <dbReference type="EMBL" id="ATW25008.1"/>
    </source>
</evidence>
<protein>
    <recommendedName>
        <fullName evidence="4">HTH gntR-type domain-containing protein</fullName>
    </recommendedName>
</protein>
<dbReference type="SMART" id="SM00345">
    <property type="entry name" value="HTH_GNTR"/>
    <property type="match status" value="1"/>
</dbReference>
<dbReference type="AlphaFoldDB" id="A0A3G1KRC2"/>
<dbReference type="InterPro" id="IPR000524">
    <property type="entry name" value="Tscrpt_reg_HTH_GntR"/>
</dbReference>
<dbReference type="OrthoDB" id="9799482at2"/>
<keyword evidence="2" id="KW-0238">DNA-binding</keyword>
<dbReference type="InterPro" id="IPR011711">
    <property type="entry name" value="GntR_C"/>
</dbReference>
<keyword evidence="6" id="KW-1185">Reference proteome</keyword>
<dbReference type="RefSeq" id="WP_148134247.1">
    <property type="nucleotide sequence ID" value="NZ_CP017634.1"/>
</dbReference>
<dbReference type="InterPro" id="IPR036390">
    <property type="entry name" value="WH_DNA-bd_sf"/>
</dbReference>
<name>A0A3G1KRC2_FORW1</name>
<keyword evidence="3" id="KW-0804">Transcription</keyword>
<dbReference type="Pfam" id="PF07729">
    <property type="entry name" value="FCD"/>
    <property type="match status" value="1"/>
</dbReference>
<keyword evidence="1" id="KW-0805">Transcription regulation</keyword>
<evidence type="ECO:0000256" key="1">
    <source>
        <dbReference type="ARBA" id="ARBA00023015"/>
    </source>
</evidence>
<dbReference type="KEGG" id="fwa:DCMF_09665"/>
<dbReference type="PRINTS" id="PR00035">
    <property type="entry name" value="HTHGNTR"/>
</dbReference>
<dbReference type="PANTHER" id="PTHR43537">
    <property type="entry name" value="TRANSCRIPTIONAL REGULATOR, GNTR FAMILY"/>
    <property type="match status" value="1"/>
</dbReference>
<gene>
    <name evidence="5" type="ORF">DCMF_09665</name>
</gene>
<feature type="domain" description="HTH gntR-type" evidence="4">
    <location>
        <begin position="9"/>
        <end position="77"/>
    </location>
</feature>
<dbReference type="CDD" id="cd07377">
    <property type="entry name" value="WHTH_GntR"/>
    <property type="match status" value="1"/>
</dbReference>
<dbReference type="InterPro" id="IPR008920">
    <property type="entry name" value="TF_FadR/GntR_C"/>
</dbReference>
<organism evidence="5 6">
    <name type="scientific">Formimonas warabiya</name>
    <dbReference type="NCBI Taxonomy" id="1761012"/>
    <lineage>
        <taxon>Bacteria</taxon>
        <taxon>Bacillati</taxon>
        <taxon>Bacillota</taxon>
        <taxon>Clostridia</taxon>
        <taxon>Eubacteriales</taxon>
        <taxon>Peptococcaceae</taxon>
        <taxon>Candidatus Formimonas</taxon>
    </lineage>
</organism>
<evidence type="ECO:0000313" key="6">
    <source>
        <dbReference type="Proteomes" id="UP000323521"/>
    </source>
</evidence>
<sequence length="230" mass="26637">MTFERAGYRRLYQDIIQQIINKLEEKQLCIGDRLPSERELSEVIGVSRSTLREAFRVLEQQGIIVTKPGDGRYIAGLPKESDKLSIFEKFEKAAIWDLLEARETLETRIVELACDRATEEDLINIRDAEHLLDQGADINLSPLDSDHAFHLAIAEASKNVMFSSFIQINLELLAKIREKTLYSNERIEQMAKEHRAIREAIEARDKESAKLAQQIHLRNIRRRIEEIKKI</sequence>
<proteinExistence type="predicted"/>
<dbReference type="Gene3D" id="1.20.120.530">
    <property type="entry name" value="GntR ligand-binding domain-like"/>
    <property type="match status" value="1"/>
</dbReference>
<dbReference type="SUPFAM" id="SSF46785">
    <property type="entry name" value="Winged helix' DNA-binding domain"/>
    <property type="match status" value="1"/>
</dbReference>
<accession>A0A3G1KRC2</accession>
<dbReference type="PANTHER" id="PTHR43537:SF5">
    <property type="entry name" value="UXU OPERON TRANSCRIPTIONAL REGULATOR"/>
    <property type="match status" value="1"/>
</dbReference>
<evidence type="ECO:0000259" key="4">
    <source>
        <dbReference type="PROSITE" id="PS50949"/>
    </source>
</evidence>
<dbReference type="GO" id="GO:0003677">
    <property type="term" value="F:DNA binding"/>
    <property type="evidence" value="ECO:0007669"/>
    <property type="project" value="UniProtKB-KW"/>
</dbReference>
<evidence type="ECO:0000256" key="2">
    <source>
        <dbReference type="ARBA" id="ARBA00023125"/>
    </source>
</evidence>
<dbReference type="SMART" id="SM00895">
    <property type="entry name" value="FCD"/>
    <property type="match status" value="1"/>
</dbReference>
<dbReference type="SUPFAM" id="SSF48008">
    <property type="entry name" value="GntR ligand-binding domain-like"/>
    <property type="match status" value="1"/>
</dbReference>
<dbReference type="Gene3D" id="1.10.10.10">
    <property type="entry name" value="Winged helix-like DNA-binding domain superfamily/Winged helix DNA-binding domain"/>
    <property type="match status" value="1"/>
</dbReference>
<reference evidence="5 6" key="1">
    <citation type="submission" date="2016-10" db="EMBL/GenBank/DDBJ databases">
        <title>Complete Genome Sequence of Peptococcaceae strain DCMF.</title>
        <authorList>
            <person name="Edwards R.J."/>
            <person name="Holland S.I."/>
            <person name="Deshpande N.P."/>
            <person name="Wong Y.K."/>
            <person name="Ertan H."/>
            <person name="Manefield M."/>
            <person name="Russell T.L."/>
            <person name="Lee M.J."/>
        </authorList>
    </citation>
    <scope>NUCLEOTIDE SEQUENCE [LARGE SCALE GENOMIC DNA]</scope>
    <source>
        <strain evidence="5 6">DCMF</strain>
    </source>
</reference>
<dbReference type="PROSITE" id="PS50949">
    <property type="entry name" value="HTH_GNTR"/>
    <property type="match status" value="1"/>
</dbReference>
<dbReference type="InterPro" id="IPR036388">
    <property type="entry name" value="WH-like_DNA-bd_sf"/>
</dbReference>
<evidence type="ECO:0000256" key="3">
    <source>
        <dbReference type="ARBA" id="ARBA00023163"/>
    </source>
</evidence>
<dbReference type="Pfam" id="PF00392">
    <property type="entry name" value="GntR"/>
    <property type="match status" value="1"/>
</dbReference>
<dbReference type="GO" id="GO:0003700">
    <property type="term" value="F:DNA-binding transcription factor activity"/>
    <property type="evidence" value="ECO:0007669"/>
    <property type="project" value="InterPro"/>
</dbReference>
<dbReference type="EMBL" id="CP017634">
    <property type="protein sequence ID" value="ATW25008.1"/>
    <property type="molecule type" value="Genomic_DNA"/>
</dbReference>